<dbReference type="PANTHER" id="PTHR34978">
    <property type="entry name" value="POSSIBLE SENSOR-TRANSDUCER PROTEIN BLAR"/>
    <property type="match status" value="1"/>
</dbReference>
<dbReference type="PANTHER" id="PTHR34978:SF3">
    <property type="entry name" value="SLR0241 PROTEIN"/>
    <property type="match status" value="1"/>
</dbReference>
<proteinExistence type="predicted"/>
<feature type="transmembrane region" description="Helical" evidence="1">
    <location>
        <begin position="265"/>
        <end position="286"/>
    </location>
</feature>
<keyword evidence="1" id="KW-0812">Transmembrane</keyword>
<dbReference type="InterPro" id="IPR008756">
    <property type="entry name" value="Peptidase_M56"/>
</dbReference>
<dbReference type="Gene3D" id="3.30.2010.10">
    <property type="entry name" value="Metalloproteases ('zincins'), catalytic domain"/>
    <property type="match status" value="1"/>
</dbReference>
<evidence type="ECO:0000259" key="2">
    <source>
        <dbReference type="Pfam" id="PF05569"/>
    </source>
</evidence>
<dbReference type="CDD" id="cd07326">
    <property type="entry name" value="M56_BlaR1_MecR1_like"/>
    <property type="match status" value="1"/>
</dbReference>
<dbReference type="InterPro" id="IPR052173">
    <property type="entry name" value="Beta-lactam_resp_regulator"/>
</dbReference>
<dbReference type="EMBL" id="VGJX01000161">
    <property type="protein sequence ID" value="MBM3274244.1"/>
    <property type="molecule type" value="Genomic_DNA"/>
</dbReference>
<dbReference type="AlphaFoldDB" id="A0A937X4V7"/>
<evidence type="ECO:0000313" key="4">
    <source>
        <dbReference type="Proteomes" id="UP000703893"/>
    </source>
</evidence>
<feature type="transmembrane region" description="Helical" evidence="1">
    <location>
        <begin position="72"/>
        <end position="90"/>
    </location>
</feature>
<gene>
    <name evidence="3" type="ORF">FJZ00_03765</name>
</gene>
<name>A0A937X4V7_9BACT</name>
<feature type="transmembrane region" description="Helical" evidence="1">
    <location>
        <begin position="6"/>
        <end position="24"/>
    </location>
</feature>
<feature type="domain" description="Peptidase M56" evidence="2">
    <location>
        <begin position="81"/>
        <end position="221"/>
    </location>
</feature>
<feature type="transmembrane region" description="Helical" evidence="1">
    <location>
        <begin position="36"/>
        <end position="60"/>
    </location>
</feature>
<reference evidence="3 4" key="1">
    <citation type="submission" date="2019-03" db="EMBL/GenBank/DDBJ databases">
        <title>Lake Tanganyika Metagenome-Assembled Genomes (MAGs).</title>
        <authorList>
            <person name="Tran P."/>
        </authorList>
    </citation>
    <scope>NUCLEOTIDE SEQUENCE [LARGE SCALE GENOMIC DNA]</scope>
    <source>
        <strain evidence="3">K_DeepCast_65m_m2_236</strain>
    </source>
</reference>
<protein>
    <submittedName>
        <fullName evidence="3">M56 family metallopeptidase</fullName>
    </submittedName>
</protein>
<sequence>MAGLVLLLGLAATGLLATWALRLAARWAGETDRRMLVLWALAAPAAVTGILLGGAVGMVLEGCPLFSLADHVAIAAVTGTFLVVLVLACIRQVAGHLKASADLVAASEPVQTGRLYDHVAALSARLGVATPDLRIAPTAEPLACSLGGRKPAIVLSDGLLSRLDERETEGVLAHELAHLKQRDHLVGFLIAWLRDSLFYVPGAGEGWERFRQDREIACDALAAAATGRPGALASALYKEAGEGAATRLSRLLGPAPATRAGRASVGYGILAAGAMMAIAALSPLWYTPLCMALFCHLGG</sequence>
<evidence type="ECO:0000256" key="1">
    <source>
        <dbReference type="SAM" id="Phobius"/>
    </source>
</evidence>
<accession>A0A937X4V7</accession>
<evidence type="ECO:0000313" key="3">
    <source>
        <dbReference type="EMBL" id="MBM3274244.1"/>
    </source>
</evidence>
<dbReference type="Proteomes" id="UP000703893">
    <property type="component" value="Unassembled WGS sequence"/>
</dbReference>
<keyword evidence="1" id="KW-1133">Transmembrane helix</keyword>
<dbReference type="Pfam" id="PF05569">
    <property type="entry name" value="Peptidase_M56"/>
    <property type="match status" value="1"/>
</dbReference>
<comment type="caution">
    <text evidence="3">The sequence shown here is derived from an EMBL/GenBank/DDBJ whole genome shotgun (WGS) entry which is preliminary data.</text>
</comment>
<keyword evidence="1" id="KW-0472">Membrane</keyword>
<organism evidence="3 4">
    <name type="scientific">Candidatus Tanganyikabacteria bacterium</name>
    <dbReference type="NCBI Taxonomy" id="2961651"/>
    <lineage>
        <taxon>Bacteria</taxon>
        <taxon>Bacillati</taxon>
        <taxon>Candidatus Sericytochromatia</taxon>
        <taxon>Candidatus Tanganyikabacteria</taxon>
    </lineage>
</organism>